<feature type="domain" description="PseI/NeuA/B-like" evidence="1">
    <location>
        <begin position="151"/>
        <end position="393"/>
    </location>
</feature>
<proteinExistence type="predicted"/>
<evidence type="ECO:0000313" key="3">
    <source>
        <dbReference type="Proteomes" id="UP000249364"/>
    </source>
</evidence>
<dbReference type="GO" id="GO:0016051">
    <property type="term" value="P:carbohydrate biosynthetic process"/>
    <property type="evidence" value="ECO:0007669"/>
    <property type="project" value="InterPro"/>
</dbReference>
<evidence type="ECO:0000259" key="1">
    <source>
        <dbReference type="Pfam" id="PF03102"/>
    </source>
</evidence>
<dbReference type="Pfam" id="PF03102">
    <property type="entry name" value="NeuB"/>
    <property type="match status" value="1"/>
</dbReference>
<keyword evidence="3" id="KW-1185">Reference proteome</keyword>
<dbReference type="SUPFAM" id="SSF51569">
    <property type="entry name" value="Aldolase"/>
    <property type="match status" value="1"/>
</dbReference>
<dbReference type="InterPro" id="IPR051690">
    <property type="entry name" value="PseI-like"/>
</dbReference>
<dbReference type="EMBL" id="QKZQ01000017">
    <property type="protein sequence ID" value="PZX38316.1"/>
    <property type="molecule type" value="Genomic_DNA"/>
</dbReference>
<comment type="caution">
    <text evidence="2">The sequence shown here is derived from an EMBL/GenBank/DDBJ whole genome shotgun (WGS) entry which is preliminary data.</text>
</comment>
<reference evidence="2 3" key="1">
    <citation type="submission" date="2018-06" db="EMBL/GenBank/DDBJ databases">
        <title>Genomic Encyclopedia of Archaeal and Bacterial Type Strains, Phase II (KMG-II): from individual species to whole genera.</title>
        <authorList>
            <person name="Goeker M."/>
        </authorList>
    </citation>
    <scope>NUCLEOTIDE SEQUENCE [LARGE SCALE GENOMIC DNA]</scope>
    <source>
        <strain evidence="2 3">DSM 13087</strain>
    </source>
</reference>
<evidence type="ECO:0000313" key="2">
    <source>
        <dbReference type="EMBL" id="PZX38316.1"/>
    </source>
</evidence>
<dbReference type="InterPro" id="IPR013132">
    <property type="entry name" value="PseI/NeuA/B-like_N"/>
</dbReference>
<dbReference type="PANTHER" id="PTHR42966">
    <property type="entry name" value="N-ACETYLNEURAMINATE SYNTHASE"/>
    <property type="match status" value="1"/>
</dbReference>
<organism evidence="2 3">
    <name type="scientific">Roseinatronobacter thiooxidans</name>
    <dbReference type="NCBI Taxonomy" id="121821"/>
    <lineage>
        <taxon>Bacteria</taxon>
        <taxon>Pseudomonadati</taxon>
        <taxon>Pseudomonadota</taxon>
        <taxon>Alphaproteobacteria</taxon>
        <taxon>Rhodobacterales</taxon>
        <taxon>Paracoccaceae</taxon>
        <taxon>Roseinatronobacter</taxon>
    </lineage>
</organism>
<gene>
    <name evidence="2" type="ORF">LY56_03019</name>
</gene>
<dbReference type="Gene3D" id="3.20.20.70">
    <property type="entry name" value="Aldolase class I"/>
    <property type="match status" value="1"/>
</dbReference>
<protein>
    <submittedName>
        <fullName evidence="2">N-acetylneuraminate synthase</fullName>
    </submittedName>
</protein>
<dbReference type="PANTHER" id="PTHR42966:SF1">
    <property type="entry name" value="SIALIC ACID SYNTHASE"/>
    <property type="match status" value="1"/>
</dbReference>
<name>A0A2W7PS61_9RHOB</name>
<dbReference type="AlphaFoldDB" id="A0A2W7PS61"/>
<sequence length="408" mass="46488">MMMGRLVTDTPGQDFVIEDVLFLSALRLARLIAQQRGRTQTVYMLGFDFAADKGYAHAIDHDYAPAQTGERRARISPQEYYFVNTLYMLRDSEIDIQHVGDRAFSALTPEEVNSRFLPELDNAATPSPDRVLITAELTTNHFGDRHRLERMVRAARAAGADFVKVQKRDIETFYPQEQLESKYVSPFGATFRDYRQALELSQEDFDFLDRLCRDLGIGWFASVLDEPSFRFMQQFKPDLIKLPSTISEHSDYLAHVAENYRGGIVLSTGMTDTAYESWVLETFTKCDRLYLMQCNSAYPTPAHDCHIGVIRHYRDLAQDHPHIVPAYSSHDFGETASMLAVAAGARMVEKHVKLGNTEWAHFDAVALDLTTSEFSDYVSAIREAEVIIGSEEKKVNESEHHKYFRKVG</sequence>
<accession>A0A2W7PS61</accession>
<dbReference type="InterPro" id="IPR013785">
    <property type="entry name" value="Aldolase_TIM"/>
</dbReference>
<dbReference type="GO" id="GO:0047444">
    <property type="term" value="F:N-acylneuraminate-9-phosphate synthase activity"/>
    <property type="evidence" value="ECO:0007669"/>
    <property type="project" value="TreeGrafter"/>
</dbReference>
<dbReference type="Proteomes" id="UP000249364">
    <property type="component" value="Unassembled WGS sequence"/>
</dbReference>